<gene>
    <name evidence="1" type="ORF">R1flu_003774</name>
</gene>
<evidence type="ECO:0000313" key="1">
    <source>
        <dbReference type="EMBL" id="KAL2623569.1"/>
    </source>
</evidence>
<evidence type="ECO:0000313" key="2">
    <source>
        <dbReference type="Proteomes" id="UP001605036"/>
    </source>
</evidence>
<sequence>MFRQCDFPPGKRIIRIVVDLLVLSHLREIIALKCKLSLVAKKIRLLVDDRLRINHNHDNASQPGADVPGMRDFSQEMAVVDRISEYRRPDSVISRPANSYSLQISTWN</sequence>
<dbReference type="Proteomes" id="UP001605036">
    <property type="component" value="Unassembled WGS sequence"/>
</dbReference>
<name>A0ABD1YDL1_9MARC</name>
<protein>
    <submittedName>
        <fullName evidence="1">Uncharacterized protein</fullName>
    </submittedName>
</protein>
<dbReference type="AlphaFoldDB" id="A0ABD1YDL1"/>
<keyword evidence="2" id="KW-1185">Reference proteome</keyword>
<comment type="caution">
    <text evidence="1">The sequence shown here is derived from an EMBL/GenBank/DDBJ whole genome shotgun (WGS) entry which is preliminary data.</text>
</comment>
<accession>A0ABD1YDL1</accession>
<proteinExistence type="predicted"/>
<dbReference type="EMBL" id="JBHFFA010000006">
    <property type="protein sequence ID" value="KAL2623569.1"/>
    <property type="molecule type" value="Genomic_DNA"/>
</dbReference>
<reference evidence="1 2" key="1">
    <citation type="submission" date="2024-09" db="EMBL/GenBank/DDBJ databases">
        <title>Chromosome-scale assembly of Riccia fluitans.</title>
        <authorList>
            <person name="Paukszto L."/>
            <person name="Sawicki J."/>
            <person name="Karawczyk K."/>
            <person name="Piernik-Szablinska J."/>
            <person name="Szczecinska M."/>
            <person name="Mazdziarz M."/>
        </authorList>
    </citation>
    <scope>NUCLEOTIDE SEQUENCE [LARGE SCALE GENOMIC DNA]</scope>
    <source>
        <strain evidence="1">Rf_01</strain>
        <tissue evidence="1">Aerial parts of the thallus</tissue>
    </source>
</reference>
<organism evidence="1 2">
    <name type="scientific">Riccia fluitans</name>
    <dbReference type="NCBI Taxonomy" id="41844"/>
    <lineage>
        <taxon>Eukaryota</taxon>
        <taxon>Viridiplantae</taxon>
        <taxon>Streptophyta</taxon>
        <taxon>Embryophyta</taxon>
        <taxon>Marchantiophyta</taxon>
        <taxon>Marchantiopsida</taxon>
        <taxon>Marchantiidae</taxon>
        <taxon>Marchantiales</taxon>
        <taxon>Ricciaceae</taxon>
        <taxon>Riccia</taxon>
    </lineage>
</organism>